<dbReference type="AlphaFoldDB" id="A0A5J6FBH2"/>
<proteinExistence type="predicted"/>
<name>A0A5J6FBH2_9ACTN</name>
<dbReference type="OrthoDB" id="4327874at2"/>
<dbReference type="KEGG" id="snk:CP967_16350"/>
<reference evidence="3 4" key="1">
    <citation type="submission" date="2017-09" db="EMBL/GenBank/DDBJ databases">
        <authorList>
            <person name="Lee N."/>
            <person name="Cho B.-K."/>
        </authorList>
    </citation>
    <scope>NUCLEOTIDE SEQUENCE [LARGE SCALE GENOMIC DNA]</scope>
    <source>
        <strain evidence="3 4">ATCC 12769</strain>
    </source>
</reference>
<feature type="compositionally biased region" description="Acidic residues" evidence="1">
    <location>
        <begin position="196"/>
        <end position="206"/>
    </location>
</feature>
<feature type="compositionally biased region" description="Low complexity" evidence="1">
    <location>
        <begin position="388"/>
        <end position="398"/>
    </location>
</feature>
<dbReference type="Proteomes" id="UP000326178">
    <property type="component" value="Chromosome"/>
</dbReference>
<protein>
    <submittedName>
        <fullName evidence="3">Peptidase</fullName>
    </submittedName>
</protein>
<feature type="region of interest" description="Disordered" evidence="1">
    <location>
        <begin position="360"/>
        <end position="398"/>
    </location>
</feature>
<evidence type="ECO:0000313" key="4">
    <source>
        <dbReference type="Proteomes" id="UP000326178"/>
    </source>
</evidence>
<feature type="signal peptide" evidence="2">
    <location>
        <begin position="1"/>
        <end position="30"/>
    </location>
</feature>
<sequence>MKIRRTLATAVALAVTAPVVLLSATAPAFAGTEPTARTQAEPSLEELKNAAAAAQEAYDKAVAAQVAAMDVLEATHSEAWPPAVAADAARQAAEKAATAKTDADQAVVDARTALDALPVDADTEERTAAEAALADAEAAAVTAATAKEQADAEAFRTDKEADDARVAASRAYGDAKAAVEKALTAKKAADAALAEAEAEAEEEEEGGTPGGEECVPVPELTSVVTGLPSAVVAGTTTAFSLRVTNGTDEAMDRVLAFADVQASDKSGLKEIDELLRLQWSTAASPKWRDVEHAEYIDTIGPLKAGAHADIKLRLTVDASAPAGEGIAFVAGDYFNKDGSCGQAPDLVGYEFVIAAANSDPGKADDAKPGKTKPNHGAQGTTSKTPVNTTGGTLAATGTSPANTRLALASGTALTLGAAAMLLARRRRTDSGA</sequence>
<gene>
    <name evidence="3" type="ORF">CP967_16350</name>
</gene>
<dbReference type="RefSeq" id="WP_150488663.1">
    <property type="nucleotide sequence ID" value="NZ_BMUV01000019.1"/>
</dbReference>
<evidence type="ECO:0000256" key="2">
    <source>
        <dbReference type="SAM" id="SignalP"/>
    </source>
</evidence>
<evidence type="ECO:0000313" key="3">
    <source>
        <dbReference type="EMBL" id="QEU73353.1"/>
    </source>
</evidence>
<feature type="compositionally biased region" description="Polar residues" evidence="1">
    <location>
        <begin position="377"/>
        <end position="387"/>
    </location>
</feature>
<feature type="chain" id="PRO_5023919963" evidence="2">
    <location>
        <begin position="31"/>
        <end position="432"/>
    </location>
</feature>
<keyword evidence="2" id="KW-0732">Signal</keyword>
<evidence type="ECO:0000256" key="1">
    <source>
        <dbReference type="SAM" id="MobiDB-lite"/>
    </source>
</evidence>
<keyword evidence="4" id="KW-1185">Reference proteome</keyword>
<feature type="region of interest" description="Disordered" evidence="1">
    <location>
        <begin position="193"/>
        <end position="216"/>
    </location>
</feature>
<organism evidence="3 4">
    <name type="scientific">Streptomyces nitrosporeus</name>
    <dbReference type="NCBI Taxonomy" id="28894"/>
    <lineage>
        <taxon>Bacteria</taxon>
        <taxon>Bacillati</taxon>
        <taxon>Actinomycetota</taxon>
        <taxon>Actinomycetes</taxon>
        <taxon>Kitasatosporales</taxon>
        <taxon>Streptomycetaceae</taxon>
        <taxon>Streptomyces</taxon>
    </lineage>
</organism>
<dbReference type="EMBL" id="CP023702">
    <property type="protein sequence ID" value="QEU73353.1"/>
    <property type="molecule type" value="Genomic_DNA"/>
</dbReference>
<accession>A0A5J6FBH2</accession>